<keyword evidence="4" id="KW-1185">Reference proteome</keyword>
<evidence type="ECO:0000256" key="2">
    <source>
        <dbReference type="SAM" id="SignalP"/>
    </source>
</evidence>
<evidence type="ECO:0000313" key="3">
    <source>
        <dbReference type="EMBL" id="KAL1858233.1"/>
    </source>
</evidence>
<comment type="caution">
    <text evidence="3">The sequence shown here is derived from an EMBL/GenBank/DDBJ whole genome shotgun (WGS) entry which is preliminary data.</text>
</comment>
<protein>
    <submittedName>
        <fullName evidence="3">Uncharacterized protein</fullName>
    </submittedName>
</protein>
<proteinExistence type="predicted"/>
<name>A0ABR3WC31_9PEZI</name>
<feature type="region of interest" description="Disordered" evidence="1">
    <location>
        <begin position="34"/>
        <end position="53"/>
    </location>
</feature>
<evidence type="ECO:0000256" key="1">
    <source>
        <dbReference type="SAM" id="MobiDB-lite"/>
    </source>
</evidence>
<reference evidence="3 4" key="1">
    <citation type="journal article" date="2024" name="IMA Fungus">
        <title>IMA Genome - F19 : A genome assembly and annotation guide to empower mycologists, including annotated draft genome sequences of Ceratocystis pirilliformis, Diaporthe australafricana, Fusarium ophioides, Paecilomyces lecythidis, and Sporothrix stenoceras.</title>
        <authorList>
            <person name="Aylward J."/>
            <person name="Wilson A.M."/>
            <person name="Visagie C.M."/>
            <person name="Spraker J."/>
            <person name="Barnes I."/>
            <person name="Buitendag C."/>
            <person name="Ceriani C."/>
            <person name="Del Mar Angel L."/>
            <person name="du Plessis D."/>
            <person name="Fuchs T."/>
            <person name="Gasser K."/>
            <person name="Kramer D."/>
            <person name="Li W."/>
            <person name="Munsamy K."/>
            <person name="Piso A."/>
            <person name="Price J.L."/>
            <person name="Sonnekus B."/>
            <person name="Thomas C."/>
            <person name="van der Nest A."/>
            <person name="van Dijk A."/>
            <person name="van Heerden A."/>
            <person name="van Vuuren N."/>
            <person name="Yilmaz N."/>
            <person name="Duong T.A."/>
            <person name="van der Merwe N.A."/>
            <person name="Wingfield M.J."/>
            <person name="Wingfield B.D."/>
        </authorList>
    </citation>
    <scope>NUCLEOTIDE SEQUENCE [LARGE SCALE GENOMIC DNA]</scope>
    <source>
        <strain evidence="3 4">CMW 18300</strain>
    </source>
</reference>
<feature type="compositionally biased region" description="Low complexity" evidence="1">
    <location>
        <begin position="44"/>
        <end position="53"/>
    </location>
</feature>
<keyword evidence="2" id="KW-0732">Signal</keyword>
<dbReference type="EMBL" id="JAWRVE010000106">
    <property type="protein sequence ID" value="KAL1858233.1"/>
    <property type="molecule type" value="Genomic_DNA"/>
</dbReference>
<dbReference type="Proteomes" id="UP001583177">
    <property type="component" value="Unassembled WGS sequence"/>
</dbReference>
<feature type="signal peptide" evidence="2">
    <location>
        <begin position="1"/>
        <end position="17"/>
    </location>
</feature>
<sequence length="223" mass="25475">MRLLPFLFFLIIASANAIPKDPVRRSFATTCTTTPSLASEAPGEQTTESPSITSTETVTIEFTVTSCAPQSSAHQWDRFVWHCIVQQYRYTRHHTELLDSIYRERIDQQHKPAHAAFDIYPIKLDVNATNIKLLHFSHCDNSDFGGPGFIDYSIIFQISANSKSVDFSVFILSPTSKQLSFSERLRINNCDIDYLDTLYLDINYLDIVYVDIVYVIIVYLESI</sequence>
<organism evidence="3 4">
    <name type="scientific">Diaporthe australafricana</name>
    <dbReference type="NCBI Taxonomy" id="127596"/>
    <lineage>
        <taxon>Eukaryota</taxon>
        <taxon>Fungi</taxon>
        <taxon>Dikarya</taxon>
        <taxon>Ascomycota</taxon>
        <taxon>Pezizomycotina</taxon>
        <taxon>Sordariomycetes</taxon>
        <taxon>Sordariomycetidae</taxon>
        <taxon>Diaporthales</taxon>
        <taxon>Diaporthaceae</taxon>
        <taxon>Diaporthe</taxon>
    </lineage>
</organism>
<evidence type="ECO:0000313" key="4">
    <source>
        <dbReference type="Proteomes" id="UP001583177"/>
    </source>
</evidence>
<feature type="chain" id="PRO_5045241603" evidence="2">
    <location>
        <begin position="18"/>
        <end position="223"/>
    </location>
</feature>
<accession>A0ABR3WC31</accession>
<gene>
    <name evidence="3" type="ORF">Daus18300_009979</name>
</gene>